<evidence type="ECO:0000256" key="5">
    <source>
        <dbReference type="ARBA" id="ARBA00022692"/>
    </source>
</evidence>
<evidence type="ECO:0000259" key="11">
    <source>
        <dbReference type="Pfam" id="PF04678"/>
    </source>
</evidence>
<dbReference type="GO" id="GO:0005262">
    <property type="term" value="F:calcium channel activity"/>
    <property type="evidence" value="ECO:0007669"/>
    <property type="project" value="UniProtKB-UniRule"/>
</dbReference>
<feature type="transmembrane region" description="Helical" evidence="10">
    <location>
        <begin position="218"/>
        <end position="236"/>
    </location>
</feature>
<dbReference type="Pfam" id="PF04678">
    <property type="entry name" value="MCU"/>
    <property type="match status" value="1"/>
</dbReference>
<keyword evidence="6 10" id="KW-0106">Calcium</keyword>
<dbReference type="GO" id="GO:0036444">
    <property type="term" value="P:calcium import into the mitochondrion"/>
    <property type="evidence" value="ECO:0007669"/>
    <property type="project" value="TreeGrafter"/>
</dbReference>
<keyword evidence="9 10" id="KW-0472">Membrane</keyword>
<keyword evidence="3 10" id="KW-0813">Transport</keyword>
<name>A0AAV7WUP2_PLEWA</name>
<keyword evidence="13" id="KW-1185">Reference proteome</keyword>
<keyword evidence="5 10" id="KW-0812">Transmembrane</keyword>
<comment type="similarity">
    <text evidence="2 10">Belongs to the MCU (TC 1.A.77) family.</text>
</comment>
<dbReference type="GO" id="GO:0051560">
    <property type="term" value="P:mitochondrial calcium ion homeostasis"/>
    <property type="evidence" value="ECO:0007669"/>
    <property type="project" value="UniProtKB-UniRule"/>
</dbReference>
<sequence>MRSWRHAGNQRHCSASFYSTLVPSHDVTVNYKHGLPVINVPLPSRKELCQFTVKPMVMTVGHFLQDIQREDKGIDTASIFSTDGARISSNTLMEVVLRNNFTLLINNTTYQVEPPIVDKANREHAPEMDDIKSLVHSLYTALHLEGHQLRKEQELLQKLDNLQEQLQPLERMKFGILQNAQGKTSRLLWIGLALLSTQGGAMAWLTWWVYSWDIMEPVTYFVTYGSAIAFYAYFVLTRQDYVYPEIKDRQLLNYFYKTARKKSFDVERYNKLKEELSETEANLRRLRDPLQLKLPIQQLGADH</sequence>
<keyword evidence="10" id="KW-0999">Mitochondrion inner membrane</keyword>
<evidence type="ECO:0000256" key="3">
    <source>
        <dbReference type="ARBA" id="ARBA00022448"/>
    </source>
</evidence>
<evidence type="ECO:0000256" key="10">
    <source>
        <dbReference type="RuleBase" id="RU367035"/>
    </source>
</evidence>
<evidence type="ECO:0000256" key="1">
    <source>
        <dbReference type="ARBA" id="ARBA00004141"/>
    </source>
</evidence>
<keyword evidence="8 10" id="KW-0406">Ion transport</keyword>
<reference evidence="12" key="1">
    <citation type="journal article" date="2022" name="bioRxiv">
        <title>Sequencing and chromosome-scale assembly of the giantPleurodeles waltlgenome.</title>
        <authorList>
            <person name="Brown T."/>
            <person name="Elewa A."/>
            <person name="Iarovenko S."/>
            <person name="Subramanian E."/>
            <person name="Araus A.J."/>
            <person name="Petzold A."/>
            <person name="Susuki M."/>
            <person name="Suzuki K.-i.T."/>
            <person name="Hayashi T."/>
            <person name="Toyoda A."/>
            <person name="Oliveira C."/>
            <person name="Osipova E."/>
            <person name="Leigh N.D."/>
            <person name="Simon A."/>
            <person name="Yun M.H."/>
        </authorList>
    </citation>
    <scope>NUCLEOTIDE SEQUENCE</scope>
    <source>
        <strain evidence="12">20211129_DDA</strain>
        <tissue evidence="12">Liver</tissue>
    </source>
</reference>
<protein>
    <recommendedName>
        <fullName evidence="10">Calcium uniporter protein</fullName>
    </recommendedName>
</protein>
<dbReference type="InterPro" id="IPR006769">
    <property type="entry name" value="MCU_C"/>
</dbReference>
<evidence type="ECO:0000313" key="12">
    <source>
        <dbReference type="EMBL" id="KAJ1217670.1"/>
    </source>
</evidence>
<comment type="caution">
    <text evidence="12">The sequence shown here is derived from an EMBL/GenBank/DDBJ whole genome shotgun (WGS) entry which is preliminary data.</text>
</comment>
<comment type="domain">
    <text evidence="10">The selectivity filter, in which calcium ions are arranged in single file, is composed of two acidic rings separated by one helical turn along the central axis of the channel pore.</text>
</comment>
<dbReference type="GO" id="GO:1990246">
    <property type="term" value="C:uniplex complex"/>
    <property type="evidence" value="ECO:0007669"/>
    <property type="project" value="TreeGrafter"/>
</dbReference>
<gene>
    <name evidence="12" type="ORF">NDU88_005263</name>
</gene>
<dbReference type="Proteomes" id="UP001066276">
    <property type="component" value="Chromosome 1_1"/>
</dbReference>
<dbReference type="InterPro" id="IPR039055">
    <property type="entry name" value="MCU_fam"/>
</dbReference>
<feature type="transmembrane region" description="Helical" evidence="10">
    <location>
        <begin position="187"/>
        <end position="206"/>
    </location>
</feature>
<evidence type="ECO:0000256" key="7">
    <source>
        <dbReference type="ARBA" id="ARBA00022989"/>
    </source>
</evidence>
<dbReference type="GO" id="GO:0015292">
    <property type="term" value="F:uniporter activity"/>
    <property type="evidence" value="ECO:0007669"/>
    <property type="project" value="UniProtKB-UniRule"/>
</dbReference>
<keyword evidence="10" id="KW-0496">Mitochondrion</keyword>
<evidence type="ECO:0000256" key="8">
    <source>
        <dbReference type="ARBA" id="ARBA00023065"/>
    </source>
</evidence>
<proteinExistence type="inferred from homology"/>
<evidence type="ECO:0000256" key="9">
    <source>
        <dbReference type="ARBA" id="ARBA00023136"/>
    </source>
</evidence>
<keyword evidence="10" id="KW-0107">Calcium channel</keyword>
<evidence type="ECO:0000256" key="6">
    <source>
        <dbReference type="ARBA" id="ARBA00022837"/>
    </source>
</evidence>
<keyword evidence="10" id="KW-0407">Ion channel</keyword>
<dbReference type="AlphaFoldDB" id="A0AAV7WUP2"/>
<evidence type="ECO:0000313" key="13">
    <source>
        <dbReference type="Proteomes" id="UP001066276"/>
    </source>
</evidence>
<keyword evidence="7 10" id="KW-1133">Transmembrane helix</keyword>
<dbReference type="PANTHER" id="PTHR13462">
    <property type="entry name" value="CALCIUM UNIPORTER PROTEIN, MITOCHONDRIAL"/>
    <property type="match status" value="1"/>
</dbReference>
<dbReference type="PANTHER" id="PTHR13462:SF6">
    <property type="entry name" value="CALCIUM UNIPORTER REGULATORY SUBUNIT MCUB, MITOCHONDRIAL"/>
    <property type="match status" value="1"/>
</dbReference>
<dbReference type="GO" id="GO:0019855">
    <property type="term" value="F:calcium channel inhibitor activity"/>
    <property type="evidence" value="ECO:0007669"/>
    <property type="project" value="TreeGrafter"/>
</dbReference>
<organism evidence="12 13">
    <name type="scientific">Pleurodeles waltl</name>
    <name type="common">Iberian ribbed newt</name>
    <dbReference type="NCBI Taxonomy" id="8319"/>
    <lineage>
        <taxon>Eukaryota</taxon>
        <taxon>Metazoa</taxon>
        <taxon>Chordata</taxon>
        <taxon>Craniata</taxon>
        <taxon>Vertebrata</taxon>
        <taxon>Euteleostomi</taxon>
        <taxon>Amphibia</taxon>
        <taxon>Batrachia</taxon>
        <taxon>Caudata</taxon>
        <taxon>Salamandroidea</taxon>
        <taxon>Salamandridae</taxon>
        <taxon>Pleurodelinae</taxon>
        <taxon>Pleurodeles</taxon>
    </lineage>
</organism>
<comment type="subcellular location">
    <subcellularLocation>
        <location evidence="1">Membrane</location>
        <topology evidence="1">Multi-pass membrane protein</topology>
    </subcellularLocation>
    <subcellularLocation>
        <location evidence="10">Mitochondrion inner membrane</location>
        <topology evidence="10">Multi-pass membrane protein</topology>
    </subcellularLocation>
</comment>
<accession>A0AAV7WUP2</accession>
<comment type="function">
    <text evidence="10">Mitochondrial inner membrane calcium uniporter that mediates calcium uptake into mitochondria. Mitochondrial calcium homeostasis plays key roles in cellular physiology and regulates cell bioenergetics, cytoplasmic calcium signals and activation of cell death pathways.</text>
</comment>
<dbReference type="EMBL" id="JANPWB010000001">
    <property type="protein sequence ID" value="KAJ1217670.1"/>
    <property type="molecule type" value="Genomic_DNA"/>
</dbReference>
<feature type="domain" description="Calcium uniporter protein C-terminal" evidence="11">
    <location>
        <begin position="70"/>
        <end position="272"/>
    </location>
</feature>
<keyword evidence="4 10" id="KW-0109">Calcium transport</keyword>
<evidence type="ECO:0000256" key="4">
    <source>
        <dbReference type="ARBA" id="ARBA00022568"/>
    </source>
</evidence>
<evidence type="ECO:0000256" key="2">
    <source>
        <dbReference type="ARBA" id="ARBA00005653"/>
    </source>
</evidence>